<protein>
    <submittedName>
        <fullName evidence="1">Uncharacterized protein</fullName>
    </submittedName>
</protein>
<name>A0ACC1R3U7_9HYPO</name>
<gene>
    <name evidence="1" type="ORF">NLG97_g2060</name>
</gene>
<evidence type="ECO:0000313" key="2">
    <source>
        <dbReference type="Proteomes" id="UP001148737"/>
    </source>
</evidence>
<accession>A0ACC1R3U7</accession>
<proteinExistence type="predicted"/>
<comment type="caution">
    <text evidence="1">The sequence shown here is derived from an EMBL/GenBank/DDBJ whole genome shotgun (WGS) entry which is preliminary data.</text>
</comment>
<evidence type="ECO:0000313" key="1">
    <source>
        <dbReference type="EMBL" id="KAJ3497233.1"/>
    </source>
</evidence>
<keyword evidence="2" id="KW-1185">Reference proteome</keyword>
<dbReference type="EMBL" id="JANAKD010000126">
    <property type="protein sequence ID" value="KAJ3497233.1"/>
    <property type="molecule type" value="Genomic_DNA"/>
</dbReference>
<reference evidence="1" key="1">
    <citation type="submission" date="2022-07" db="EMBL/GenBank/DDBJ databases">
        <title>Genome Sequence of Lecanicillium saksenae.</title>
        <authorList>
            <person name="Buettner E."/>
        </authorList>
    </citation>
    <scope>NUCLEOTIDE SEQUENCE</scope>
    <source>
        <strain evidence="1">VT-O1</strain>
    </source>
</reference>
<organism evidence="1 2">
    <name type="scientific">Lecanicillium saksenae</name>
    <dbReference type="NCBI Taxonomy" id="468837"/>
    <lineage>
        <taxon>Eukaryota</taxon>
        <taxon>Fungi</taxon>
        <taxon>Dikarya</taxon>
        <taxon>Ascomycota</taxon>
        <taxon>Pezizomycotina</taxon>
        <taxon>Sordariomycetes</taxon>
        <taxon>Hypocreomycetidae</taxon>
        <taxon>Hypocreales</taxon>
        <taxon>Cordycipitaceae</taxon>
        <taxon>Lecanicillium</taxon>
    </lineage>
</organism>
<sequence>MNTRTPSRRQTLSNNQPVEFTPKCTNDEYVKAIKYHANQPSNTTLYPGEIYDSLSRFIDQRSKTTTSSASSLALSPPFAWLTSPGQCGSADKQTMPDKLPASDNSAHRGRFEQFADPDLCIQALKSNLELSKPQVLFLRGHPSPAWLRSIGAFCYVDPELFRWFLRYKESVGSDYYFDSAPSAMSNIYRFKFSTIGFQRYFVRCSQEHVDLIRKEASQAFEKYKRELLGGTLPTGSSIVRNFHALDERHCVIEQEMDISIFEIGKTWMAIVCTDAGDDLAKGPRLPWVDGMYNSQLELLPVMQYRPKYSLKSPSLNKSESGEEAKRNSQSLAIFPQGYGRGLDWCLANHDRFHILEDMFRLAAFSQKQLLNLMEKKVKAATNRFPESKEVPTLNNLLYFRDVLEEQIHATEDMLNLIEHPGRPPHTARRPNVTLLSTEQKAATEQAVAEVQSLLRDLRAQAQHLHGRCTQEMTVISNNSMLLESQRAMQQARLVTKLTIVAFVYLPFSFTAGFFGMNFKELGNGTISLWIFFAASFPLMLVTLGFFVLDVETVKEIVRSWHASRRDDK</sequence>
<dbReference type="Proteomes" id="UP001148737">
    <property type="component" value="Unassembled WGS sequence"/>
</dbReference>